<dbReference type="RefSeq" id="XP_064654277.1">
    <property type="nucleotide sequence ID" value="XM_064807530.1"/>
</dbReference>
<dbReference type="Proteomes" id="UP001337655">
    <property type="component" value="Unassembled WGS sequence"/>
</dbReference>
<evidence type="ECO:0000313" key="1">
    <source>
        <dbReference type="EMBL" id="KAK5163913.1"/>
    </source>
</evidence>
<evidence type="ECO:0000313" key="2">
    <source>
        <dbReference type="Proteomes" id="UP001337655"/>
    </source>
</evidence>
<dbReference type="Gene3D" id="3.40.30.10">
    <property type="entry name" value="Glutaredoxin"/>
    <property type="match status" value="1"/>
</dbReference>
<name>A0AAV9NXF1_9PEZI</name>
<dbReference type="EMBL" id="JAVRRT010000022">
    <property type="protein sequence ID" value="KAK5163913.1"/>
    <property type="molecule type" value="Genomic_DNA"/>
</dbReference>
<protein>
    <recommendedName>
        <fullName evidence="3">GST N-terminal domain-containing protein</fullName>
    </recommendedName>
</protein>
<accession>A0AAV9NXF1</accession>
<sequence length="195" mass="22375">MAPPFTPALPSLLYCYPWMPFPRRITIYLHEKQISSTLVKTVRVSDPQDGDEVVDRSFPSRPRGSLPILAVRSDANDEDGKPSQWFHVRQSMAIINSLEELCEQKLYGFDSPMGSLFGRDLMEQVRVNEVLILAEELTVIWNPVRTFGTKAGTMSYPQGAREMLRWVRRPLLAIEKWWQESDRDVCFSEPGISTL</sequence>
<comment type="caution">
    <text evidence="1">The sequence shown here is derived from an EMBL/GenBank/DDBJ whole genome shotgun (WGS) entry which is preliminary data.</text>
</comment>
<evidence type="ECO:0008006" key="3">
    <source>
        <dbReference type="Google" id="ProtNLM"/>
    </source>
</evidence>
<proteinExistence type="predicted"/>
<keyword evidence="2" id="KW-1185">Reference proteome</keyword>
<dbReference type="AlphaFoldDB" id="A0AAV9NXF1"/>
<gene>
    <name evidence="1" type="ORF">LTR77_010308</name>
</gene>
<dbReference type="GeneID" id="89931637"/>
<reference evidence="1 2" key="1">
    <citation type="submission" date="2023-08" db="EMBL/GenBank/DDBJ databases">
        <title>Black Yeasts Isolated from many extreme environments.</title>
        <authorList>
            <person name="Coleine C."/>
            <person name="Stajich J.E."/>
            <person name="Selbmann L."/>
        </authorList>
    </citation>
    <scope>NUCLEOTIDE SEQUENCE [LARGE SCALE GENOMIC DNA]</scope>
    <source>
        <strain evidence="1 2">CCFEE 5935</strain>
    </source>
</reference>
<organism evidence="1 2">
    <name type="scientific">Saxophila tyrrhenica</name>
    <dbReference type="NCBI Taxonomy" id="1690608"/>
    <lineage>
        <taxon>Eukaryota</taxon>
        <taxon>Fungi</taxon>
        <taxon>Dikarya</taxon>
        <taxon>Ascomycota</taxon>
        <taxon>Pezizomycotina</taxon>
        <taxon>Dothideomycetes</taxon>
        <taxon>Dothideomycetidae</taxon>
        <taxon>Mycosphaerellales</taxon>
        <taxon>Extremaceae</taxon>
        <taxon>Saxophila</taxon>
    </lineage>
</organism>